<evidence type="ECO:0000256" key="3">
    <source>
        <dbReference type="ARBA" id="ARBA00022490"/>
    </source>
</evidence>
<gene>
    <name evidence="8" type="ORF">BSTOLATCC_MIC15808</name>
</gene>
<dbReference type="EMBL" id="CAJZBQ010000015">
    <property type="protein sequence ID" value="CAG9316377.1"/>
    <property type="molecule type" value="Genomic_DNA"/>
</dbReference>
<dbReference type="SMART" id="SM00544">
    <property type="entry name" value="MA3"/>
    <property type="match status" value="3"/>
</dbReference>
<evidence type="ECO:0000259" key="7">
    <source>
        <dbReference type="PROSITE" id="PS51366"/>
    </source>
</evidence>
<keyword evidence="4" id="KW-0677">Repeat</keyword>
<keyword evidence="9" id="KW-1185">Reference proteome</keyword>
<dbReference type="AlphaFoldDB" id="A0AAU9ITE2"/>
<reference evidence="8" key="1">
    <citation type="submission" date="2021-09" db="EMBL/GenBank/DDBJ databases">
        <authorList>
            <consortium name="AG Swart"/>
            <person name="Singh M."/>
            <person name="Singh A."/>
            <person name="Seah K."/>
            <person name="Emmerich C."/>
        </authorList>
    </citation>
    <scope>NUCLEOTIDE SEQUENCE</scope>
    <source>
        <strain evidence="8">ATCC30299</strain>
    </source>
</reference>
<evidence type="ECO:0000313" key="9">
    <source>
        <dbReference type="Proteomes" id="UP001162131"/>
    </source>
</evidence>
<evidence type="ECO:0000256" key="5">
    <source>
        <dbReference type="ARBA" id="ARBA00023242"/>
    </source>
</evidence>
<evidence type="ECO:0000256" key="1">
    <source>
        <dbReference type="ARBA" id="ARBA00004496"/>
    </source>
</evidence>
<dbReference type="PANTHER" id="PTHR12626">
    <property type="entry name" value="PROGRAMMED CELL DEATH 4"/>
    <property type="match status" value="1"/>
</dbReference>
<dbReference type="InterPro" id="IPR016024">
    <property type="entry name" value="ARM-type_fold"/>
</dbReference>
<dbReference type="SUPFAM" id="SSF48371">
    <property type="entry name" value="ARM repeat"/>
    <property type="match status" value="3"/>
</dbReference>
<feature type="domain" description="MI" evidence="7">
    <location>
        <begin position="71"/>
        <end position="193"/>
    </location>
</feature>
<evidence type="ECO:0000256" key="4">
    <source>
        <dbReference type="ARBA" id="ARBA00022737"/>
    </source>
</evidence>
<dbReference type="Pfam" id="PF02847">
    <property type="entry name" value="MA3"/>
    <property type="match status" value="3"/>
</dbReference>
<keyword evidence="3" id="KW-0963">Cytoplasm</keyword>
<dbReference type="Proteomes" id="UP001162131">
    <property type="component" value="Unassembled WGS sequence"/>
</dbReference>
<dbReference type="PANTHER" id="PTHR12626:SF0">
    <property type="entry name" value="PROGRAMMED CELL DEATH PROTEIN 4"/>
    <property type="match status" value="1"/>
</dbReference>
<protein>
    <recommendedName>
        <fullName evidence="7">MI domain-containing protein</fullName>
    </recommendedName>
</protein>
<feature type="domain" description="MI" evidence="7">
    <location>
        <begin position="224"/>
        <end position="344"/>
    </location>
</feature>
<name>A0AAU9ITE2_9CILI</name>
<keyword evidence="5" id="KW-0539">Nucleus</keyword>
<comment type="subcellular location">
    <subcellularLocation>
        <location evidence="1">Cytoplasm</location>
    </subcellularLocation>
</comment>
<dbReference type="InterPro" id="IPR039778">
    <property type="entry name" value="PDCD4"/>
</dbReference>
<dbReference type="GO" id="GO:0005737">
    <property type="term" value="C:cytoplasm"/>
    <property type="evidence" value="ECO:0007669"/>
    <property type="project" value="UniProtKB-SubCell"/>
</dbReference>
<accession>A0AAU9ITE2</accession>
<dbReference type="PROSITE" id="PS51366">
    <property type="entry name" value="MI"/>
    <property type="match status" value="3"/>
</dbReference>
<comment type="similarity">
    <text evidence="2">Belongs to the PDCD4 family.</text>
</comment>
<dbReference type="Gene3D" id="1.25.40.180">
    <property type="match status" value="3"/>
</dbReference>
<feature type="region of interest" description="Disordered" evidence="6">
    <location>
        <begin position="1"/>
        <end position="31"/>
    </location>
</feature>
<dbReference type="InterPro" id="IPR003891">
    <property type="entry name" value="Initiation_fac_eIF4g_MI"/>
</dbReference>
<dbReference type="GO" id="GO:0045892">
    <property type="term" value="P:negative regulation of DNA-templated transcription"/>
    <property type="evidence" value="ECO:0007669"/>
    <property type="project" value="InterPro"/>
</dbReference>
<comment type="caution">
    <text evidence="8">The sequence shown here is derived from an EMBL/GenBank/DDBJ whole genome shotgun (WGS) entry which is preliminary data.</text>
</comment>
<evidence type="ECO:0000313" key="8">
    <source>
        <dbReference type="EMBL" id="CAG9316377.1"/>
    </source>
</evidence>
<proteinExistence type="inferred from homology"/>
<feature type="domain" description="MI" evidence="7">
    <location>
        <begin position="386"/>
        <end position="493"/>
    </location>
</feature>
<evidence type="ECO:0000256" key="6">
    <source>
        <dbReference type="SAM" id="MobiDB-lite"/>
    </source>
</evidence>
<organism evidence="8 9">
    <name type="scientific">Blepharisma stoltei</name>
    <dbReference type="NCBI Taxonomy" id="1481888"/>
    <lineage>
        <taxon>Eukaryota</taxon>
        <taxon>Sar</taxon>
        <taxon>Alveolata</taxon>
        <taxon>Ciliophora</taxon>
        <taxon>Postciliodesmatophora</taxon>
        <taxon>Heterotrichea</taxon>
        <taxon>Heterotrichida</taxon>
        <taxon>Blepharismidae</taxon>
        <taxon>Blepharisma</taxon>
    </lineage>
</organism>
<evidence type="ECO:0000256" key="2">
    <source>
        <dbReference type="ARBA" id="ARBA00005497"/>
    </source>
</evidence>
<sequence length="493" mass="56542">MKPGDVKKGGSGLYNWGNPTDLKHMHEEQGDIPDSEEDVEYTEYAHAQTPSPTKSTFISHEPEYWVFDTLEVKVETRTKVQEVLTQQSYAVFVDWVKQLRRPKLHSVIFARILQVSLDKPDSDREIIWGLIELLHSAKIFTQKEIRRGFDKIYSQVSDIVVDVPNGPEVVLDFLVRSIIGGLIPSSVILRIPLSFYNLGSGSYVLREIKEKNQVLGDLVETLQEAKLLIIDILKEYFATGVNEGVKDYLKRDLNILYGPFVIRKAIELAIERDNREKELCSRLLGEISGICQPNTFVEAFDDTLRNIRETSIDVPSAPELIAKFIARAMADDCLPANYIIDSELSTIEENSIELTVLLQAQRLINHREAYTTLQSVWGPQVENLNDYQRQFDTIIREFLDSKDHRNAKECLKELCCPHYMHEFVRKSIKLVMDKSEQDQEEVLQLILALKREGVILETQVQQGIERIEQNLGDLRLDVPKADEILGKFKSQLQ</sequence>